<proteinExistence type="predicted"/>
<feature type="domain" description="Bacterial Ig-like" evidence="1">
    <location>
        <begin position="363"/>
        <end position="448"/>
    </location>
</feature>
<dbReference type="EMBL" id="JACBZF010000001">
    <property type="protein sequence ID" value="NYH93889.1"/>
    <property type="molecule type" value="Genomic_DNA"/>
</dbReference>
<feature type="domain" description="Bacterial Ig-like" evidence="1">
    <location>
        <begin position="161"/>
        <end position="254"/>
    </location>
</feature>
<dbReference type="Gene3D" id="2.60.40.10">
    <property type="entry name" value="Immunoglobulins"/>
    <property type="match status" value="3"/>
</dbReference>
<evidence type="ECO:0000313" key="2">
    <source>
        <dbReference type="EMBL" id="NYH93889.1"/>
    </source>
</evidence>
<dbReference type="RefSeq" id="WP_179405855.1">
    <property type="nucleotide sequence ID" value="NZ_BMGF01000001.1"/>
</dbReference>
<sequence length="496" mass="50475">MAIILRIISADGRRVIEKTLPALPANIKLPVGARVEVEDKDSGVVKSLPRYINEMSDEAYEEKADDTDGPVGPPEVTIESVPDWGMAEAWLETVGQDVEAEPARSTRYYDSPYDDEGTSVMGFDGNTLLIGGLVGGAIGAGALLLTDSDGPSDTVPPVAPSGLALAAEDDTGAEDDDSITTQTEDLTITGTAEAGARVELFEGEESLGTTTADETGNFSFDLDLDEGVHRFTAVATDAAGNVSAPSAVFAMFVDLTPPAAATNLDLASADDTGASQTDNITSRTTGLTISGSAGANASVELFDGETSLGTVTAGADGRFTLDVSLAPGVHQVTAVVTDVAGNEGEASAPLTITVDTTAPAVPPLPDLAAEDDTGSSNTDNITLQTEDLTIQGTVEPGAFVQVFDNGTAVGNGVAGLNGAYSIDIDLDVGDHTITVRASDEAGNISAFSQPLLIQVFPSAASMMAPQSATVVDTSFSADLIDSDPGLDGAAAFGSFG</sequence>
<dbReference type="Pfam" id="PF19077">
    <property type="entry name" value="Big_13"/>
    <property type="match status" value="3"/>
</dbReference>
<evidence type="ECO:0000313" key="3">
    <source>
        <dbReference type="Proteomes" id="UP000522081"/>
    </source>
</evidence>
<dbReference type="NCBIfam" id="NF033510">
    <property type="entry name" value="Ca_tandemer"/>
    <property type="match status" value="3"/>
</dbReference>
<evidence type="ECO:0000259" key="1">
    <source>
        <dbReference type="Pfam" id="PF19077"/>
    </source>
</evidence>
<keyword evidence="3" id="KW-1185">Reference proteome</keyword>
<comment type="caution">
    <text evidence="2">The sequence shown here is derived from an EMBL/GenBank/DDBJ whole genome shotgun (WGS) entry which is preliminary data.</text>
</comment>
<protein>
    <recommendedName>
        <fullName evidence="1">Bacterial Ig-like domain-containing protein</fullName>
    </recommendedName>
</protein>
<dbReference type="InterPro" id="IPR044016">
    <property type="entry name" value="Big_13"/>
</dbReference>
<dbReference type="Proteomes" id="UP000522081">
    <property type="component" value="Unassembled WGS sequence"/>
</dbReference>
<dbReference type="InterPro" id="IPR013783">
    <property type="entry name" value="Ig-like_fold"/>
</dbReference>
<gene>
    <name evidence="2" type="ORF">FHS75_000194</name>
</gene>
<dbReference type="AlphaFoldDB" id="A0A7Z0BS83"/>
<feature type="domain" description="Bacterial Ig-like" evidence="1">
    <location>
        <begin position="262"/>
        <end position="356"/>
    </location>
</feature>
<reference evidence="2 3" key="1">
    <citation type="submission" date="2020-07" db="EMBL/GenBank/DDBJ databases">
        <title>Genomic Encyclopedia of Type Strains, Phase IV (KMG-IV): sequencing the most valuable type-strain genomes for metagenomic binning, comparative biology and taxonomic classification.</title>
        <authorList>
            <person name="Goeker M."/>
        </authorList>
    </citation>
    <scope>NUCLEOTIDE SEQUENCE [LARGE SCALE GENOMIC DNA]</scope>
    <source>
        <strain evidence="2 3">DSM 29043</strain>
    </source>
</reference>
<name>A0A7Z0BS83_9SPHN</name>
<accession>A0A7Z0BS83</accession>
<organism evidence="2 3">
    <name type="scientific">Novosphingobium marinum</name>
    <dbReference type="NCBI Taxonomy" id="1514948"/>
    <lineage>
        <taxon>Bacteria</taxon>
        <taxon>Pseudomonadati</taxon>
        <taxon>Pseudomonadota</taxon>
        <taxon>Alphaproteobacteria</taxon>
        <taxon>Sphingomonadales</taxon>
        <taxon>Sphingomonadaceae</taxon>
        <taxon>Novosphingobium</taxon>
    </lineage>
</organism>